<feature type="domain" description="DUF3700" evidence="3">
    <location>
        <begin position="2"/>
        <end position="226"/>
    </location>
</feature>
<dbReference type="SMART" id="SM01172">
    <property type="entry name" value="DUF3700"/>
    <property type="match status" value="1"/>
</dbReference>
<keyword evidence="5" id="KW-1185">Reference proteome</keyword>
<dbReference type="SUPFAM" id="SSF56235">
    <property type="entry name" value="N-terminal nucleophile aminohydrolases (Ntn hydrolases)"/>
    <property type="match status" value="1"/>
</dbReference>
<evidence type="ECO:0008006" key="6">
    <source>
        <dbReference type="Google" id="ProtNLM"/>
    </source>
</evidence>
<dbReference type="PANTHER" id="PTHR47872">
    <property type="entry name" value="NUCLEAR RNA EXPORT FACTOR SDE5-RELATED"/>
    <property type="match status" value="1"/>
</dbReference>
<dbReference type="InterPro" id="IPR056254">
    <property type="entry name" value="At5g58720/SDE5-like_UBA-like"/>
</dbReference>
<evidence type="ECO:0000313" key="5">
    <source>
        <dbReference type="Proteomes" id="UP001227230"/>
    </source>
</evidence>
<dbReference type="Pfam" id="PF08590">
    <property type="entry name" value="DUF1771"/>
    <property type="match status" value="1"/>
</dbReference>
<organism evidence="4 5">
    <name type="scientific">Vitis vinifera</name>
    <name type="common">Grape</name>
    <dbReference type="NCBI Taxonomy" id="29760"/>
    <lineage>
        <taxon>Eukaryota</taxon>
        <taxon>Viridiplantae</taxon>
        <taxon>Streptophyta</taxon>
        <taxon>Embryophyta</taxon>
        <taxon>Tracheophyta</taxon>
        <taxon>Spermatophyta</taxon>
        <taxon>Magnoliopsida</taxon>
        <taxon>eudicotyledons</taxon>
        <taxon>Gunneridae</taxon>
        <taxon>Pentapetalae</taxon>
        <taxon>rosids</taxon>
        <taxon>Vitales</taxon>
        <taxon>Vitaceae</taxon>
        <taxon>Viteae</taxon>
        <taxon>Vitis</taxon>
    </lineage>
</organism>
<gene>
    <name evidence="4" type="ORF">VitviT2T_015065</name>
</gene>
<dbReference type="EMBL" id="CP126657">
    <property type="protein sequence ID" value="WJZ96373.1"/>
    <property type="molecule type" value="Genomic_DNA"/>
</dbReference>
<dbReference type="InterPro" id="IPR013899">
    <property type="entry name" value="DUF1771"/>
</dbReference>
<dbReference type="InterPro" id="IPR024286">
    <property type="entry name" value="DUF3700"/>
</dbReference>
<reference evidence="4 5" key="1">
    <citation type="journal article" date="2023" name="Hortic Res">
        <title>The complete reference genome for grapevine (Vitis vinifera L.) genetics and breeding.</title>
        <authorList>
            <person name="Shi X."/>
            <person name="Cao S."/>
            <person name="Wang X."/>
            <person name="Huang S."/>
            <person name="Wang Y."/>
            <person name="Liu Z."/>
            <person name="Liu W."/>
            <person name="Leng X."/>
            <person name="Peng Y."/>
            <person name="Wang N."/>
            <person name="Wang Y."/>
            <person name="Ma Z."/>
            <person name="Xu X."/>
            <person name="Zhang F."/>
            <person name="Xue H."/>
            <person name="Zhong H."/>
            <person name="Wang Y."/>
            <person name="Zhang K."/>
            <person name="Velt A."/>
            <person name="Avia K."/>
            <person name="Holtgrawe D."/>
            <person name="Grimplet J."/>
            <person name="Matus J.T."/>
            <person name="Ware D."/>
            <person name="Wu X."/>
            <person name="Wang H."/>
            <person name="Liu C."/>
            <person name="Fang Y."/>
            <person name="Rustenholz C."/>
            <person name="Cheng Z."/>
            <person name="Xiao H."/>
            <person name="Zhou Y."/>
        </authorList>
    </citation>
    <scope>NUCLEOTIDE SEQUENCE [LARGE SCALE GENOMIC DNA]</scope>
    <source>
        <strain evidence="5">cv. Pinot noir / PN40024</strain>
        <tissue evidence="4">Leaf</tissue>
    </source>
</reference>
<dbReference type="SMART" id="SM01162">
    <property type="entry name" value="DUF1771"/>
    <property type="match status" value="1"/>
</dbReference>
<dbReference type="Pfam" id="PF24767">
    <property type="entry name" value="UBA_At5g58720"/>
    <property type="match status" value="1"/>
</dbReference>
<sequence length="744" mass="83010">MLAVFEKGIGKPPEELSLPSMGLQNSKTRQEIAETLRVAWPEATMYSLSNGNFLALSHVDESPTHPRSIVVVDDVFCIFVGTLENICDLRRHYGLSRQATEAMVVVEAYKVLRDRAPYPPDQVIRDLEGKFAFILFDAKGGTLFTARDRDGSINLHWGMAGDGSLVCSDNPKIITEACGKACAPFPPGCIFMNGSGLMSFDHPLHKVRAIAREDDDGSISAIIFQRGTTSFVCSPNPLVQHSRMEVSASSISEYDERKALEVLLDAFGSTFSLQEIAHAYCEAGRNADLAGEILYDMNGSTSTSTVHASNQATATCNKEVKDDPSSECYSNISEHPCPADGNPKASKPKRRPVSVGTISGVIGKSYARCTASANESCVATKPLKLDMTNFPMFECQDKEDKFDSAKDDLMHKDVEDFIFKMLGHGFQLDRGLIQEVLDNCGYDITKGMDKLLDMSAATLDETNSNLHESSQKFTDYRPKSRSLMGQRKSEYMTGDRRILNTKEPELPGEKGRRNLQKEVLAALFTTSERPEELPARTAKPRPVRKSRVAGNLVLEPFKDVEEYKIDDLFSKQIYEDDGEEDDSYQDLRQAVKEYRTTMKEYYKAAVNAFANGDRVKADKLLEKGHFFHNKAREADEESARKIFETRNVETEDEMSLDLHVHDAKEAILILKSHLSSLSGIPSIKFLKVIMETGEENISKGGARKRLIMKLLEKHSIKWTEGSNAGIILIRVDEINPQRLSFTRK</sequence>
<protein>
    <recommendedName>
        <fullName evidence="6">DUF1771 domain-containing protein</fullName>
    </recommendedName>
</protein>
<accession>A0ABY9CLC9</accession>
<feature type="region of interest" description="Disordered" evidence="1">
    <location>
        <begin position="327"/>
        <end position="353"/>
    </location>
</feature>
<dbReference type="InterPro" id="IPR036063">
    <property type="entry name" value="Smr_dom_sf"/>
</dbReference>
<feature type="domain" description="DUF1771" evidence="2">
    <location>
        <begin position="583"/>
        <end position="648"/>
    </location>
</feature>
<dbReference type="Gene3D" id="3.60.20.10">
    <property type="entry name" value="Glutamine Phosphoribosylpyrophosphate, subunit 1, domain 1"/>
    <property type="match status" value="1"/>
</dbReference>
<proteinExistence type="predicted"/>
<dbReference type="PANTHER" id="PTHR47872:SF3">
    <property type="entry name" value="NUCLEAR RNA EXPORT FACTOR SDE5 ISOFORM X1"/>
    <property type="match status" value="1"/>
</dbReference>
<evidence type="ECO:0000259" key="2">
    <source>
        <dbReference type="SMART" id="SM01162"/>
    </source>
</evidence>
<evidence type="ECO:0000259" key="3">
    <source>
        <dbReference type="SMART" id="SM01172"/>
    </source>
</evidence>
<dbReference type="Proteomes" id="UP001227230">
    <property type="component" value="Chromosome 10"/>
</dbReference>
<dbReference type="Gene3D" id="3.30.1370.110">
    <property type="match status" value="1"/>
</dbReference>
<feature type="compositionally biased region" description="Polar residues" evidence="1">
    <location>
        <begin position="463"/>
        <end position="473"/>
    </location>
</feature>
<dbReference type="Pfam" id="PF12481">
    <property type="entry name" value="DUF3700"/>
    <property type="match status" value="1"/>
</dbReference>
<dbReference type="InterPro" id="IPR029055">
    <property type="entry name" value="Ntn_hydrolases_N"/>
</dbReference>
<name>A0ABY9CLC9_VITVI</name>
<feature type="region of interest" description="Disordered" evidence="1">
    <location>
        <begin position="463"/>
        <end position="491"/>
    </location>
</feature>
<evidence type="ECO:0000313" key="4">
    <source>
        <dbReference type="EMBL" id="WJZ96373.1"/>
    </source>
</evidence>
<evidence type="ECO:0000256" key="1">
    <source>
        <dbReference type="SAM" id="MobiDB-lite"/>
    </source>
</evidence>